<accession>A0A9Q1CI75</accession>
<dbReference type="InterPro" id="IPR004000">
    <property type="entry name" value="Actin"/>
</dbReference>
<dbReference type="SUPFAM" id="SSF53067">
    <property type="entry name" value="Actin-like ATPase domain"/>
    <property type="match status" value="2"/>
</dbReference>
<protein>
    <submittedName>
        <fullName evidence="2">Actin-related protein 10</fullName>
    </submittedName>
</protein>
<evidence type="ECO:0000313" key="3">
    <source>
        <dbReference type="Proteomes" id="UP001152320"/>
    </source>
</evidence>
<evidence type="ECO:0000256" key="1">
    <source>
        <dbReference type="RuleBase" id="RU000487"/>
    </source>
</evidence>
<dbReference type="PANTHER" id="PTHR11937">
    <property type="entry name" value="ACTIN"/>
    <property type="match status" value="1"/>
</dbReference>
<gene>
    <name evidence="2" type="ORF">HOLleu_07997</name>
</gene>
<sequence length="460" mass="50795">MEALNVVVNVAFVLEKQSFINLRLSAVPDSDPFTMPLFEGLSAGSEKSAVILDIGAAYSKVGFAGEFGPWAFVSSKVKLSKTKKEVFVWDYSSEEELFDILVEFFHLLYFKHLLVNPKDRRVVFCESILCPTQFRETVAKVLFKHYEVPSILFAPSHLLAMFTLGINTGLVLDAGFSETTVLPIYEGIPIIKGVQTVTVAAREIHRNLAALLQDQAVLITDGEEAPLASKMSSLPDTVIEDIKVRTCFVTNINRARLIQQSILQNDESKWPAVPSSVEYPLDGGSKLVVTGKVREVACEVLFEQDMEEKSVATTILDAILQCPLDMRIPLAQNLVLMGGTSMLPGFAHRLVDELKELLSKPQYKDRLAISSFKVHSPPSEANYTAWLGGSLFGAMEILSYRSLSREAYNQAGKVPDWCSLDDAVQEAEVVPKERSSMKQLEALRKLSLEKSSAGASPTPK</sequence>
<dbReference type="CDD" id="cd10207">
    <property type="entry name" value="ASKHA_NBD_Arp10"/>
    <property type="match status" value="1"/>
</dbReference>
<dbReference type="Gene3D" id="3.30.420.40">
    <property type="match status" value="2"/>
</dbReference>
<dbReference type="OrthoDB" id="337660at2759"/>
<comment type="similarity">
    <text evidence="1">Belongs to the actin family.</text>
</comment>
<dbReference type="Proteomes" id="UP001152320">
    <property type="component" value="Chromosome 3"/>
</dbReference>
<proteinExistence type="inferred from homology"/>
<dbReference type="InterPro" id="IPR043129">
    <property type="entry name" value="ATPase_NBD"/>
</dbReference>
<organism evidence="2 3">
    <name type="scientific">Holothuria leucospilota</name>
    <name type="common">Black long sea cucumber</name>
    <name type="synonym">Mertensiothuria leucospilota</name>
    <dbReference type="NCBI Taxonomy" id="206669"/>
    <lineage>
        <taxon>Eukaryota</taxon>
        <taxon>Metazoa</taxon>
        <taxon>Echinodermata</taxon>
        <taxon>Eleutherozoa</taxon>
        <taxon>Echinozoa</taxon>
        <taxon>Holothuroidea</taxon>
        <taxon>Aspidochirotacea</taxon>
        <taxon>Aspidochirotida</taxon>
        <taxon>Holothuriidae</taxon>
        <taxon>Holothuria</taxon>
    </lineage>
</organism>
<dbReference type="Gene3D" id="3.90.640.10">
    <property type="entry name" value="Actin, Chain A, domain 4"/>
    <property type="match status" value="1"/>
</dbReference>
<evidence type="ECO:0000313" key="2">
    <source>
        <dbReference type="EMBL" id="KAJ8045069.1"/>
    </source>
</evidence>
<dbReference type="AlphaFoldDB" id="A0A9Q1CI75"/>
<keyword evidence="3" id="KW-1185">Reference proteome</keyword>
<dbReference type="EMBL" id="JAIZAY010000003">
    <property type="protein sequence ID" value="KAJ8045069.1"/>
    <property type="molecule type" value="Genomic_DNA"/>
</dbReference>
<reference evidence="2" key="1">
    <citation type="submission" date="2021-10" db="EMBL/GenBank/DDBJ databases">
        <title>Tropical sea cucumber genome reveals ecological adaptation and Cuvierian tubules defense mechanism.</title>
        <authorList>
            <person name="Chen T."/>
        </authorList>
    </citation>
    <scope>NUCLEOTIDE SEQUENCE</scope>
    <source>
        <strain evidence="2">Nanhai2018</strain>
        <tissue evidence="2">Muscle</tissue>
    </source>
</reference>
<dbReference type="SMART" id="SM00268">
    <property type="entry name" value="ACTIN"/>
    <property type="match status" value="1"/>
</dbReference>
<name>A0A9Q1CI75_HOLLE</name>
<comment type="caution">
    <text evidence="2">The sequence shown here is derived from an EMBL/GenBank/DDBJ whole genome shotgun (WGS) entry which is preliminary data.</text>
</comment>
<dbReference type="Pfam" id="PF00022">
    <property type="entry name" value="Actin"/>
    <property type="match status" value="1"/>
</dbReference>